<feature type="transmembrane region" description="Helical" evidence="9">
    <location>
        <begin position="12"/>
        <end position="30"/>
    </location>
</feature>
<keyword evidence="7" id="KW-0067">ATP-binding</keyword>
<comment type="caution">
    <text evidence="11">The sequence shown here is derived from an EMBL/GenBank/DDBJ whole genome shotgun (WGS) entry which is preliminary data.</text>
</comment>
<dbReference type="RefSeq" id="WP_153410638.1">
    <property type="nucleotide sequence ID" value="NZ_WEGK01000005.1"/>
</dbReference>
<keyword evidence="6" id="KW-0418">Kinase</keyword>
<dbReference type="InterPro" id="IPR036890">
    <property type="entry name" value="HATPase_C_sf"/>
</dbReference>
<evidence type="ECO:0000256" key="8">
    <source>
        <dbReference type="ARBA" id="ARBA00023012"/>
    </source>
</evidence>
<feature type="transmembrane region" description="Helical" evidence="9">
    <location>
        <begin position="104"/>
        <end position="123"/>
    </location>
</feature>
<dbReference type="EC" id="2.7.13.3" evidence="2"/>
<evidence type="ECO:0000313" key="11">
    <source>
        <dbReference type="EMBL" id="MQY19907.1"/>
    </source>
</evidence>
<dbReference type="Pfam" id="PF07730">
    <property type="entry name" value="HisKA_3"/>
    <property type="match status" value="1"/>
</dbReference>
<sequence>MTAATAPTSLSRLLRLIGLVAVLFSSLHAHLWTHPWIAAGAVLSWIAWAAWAAEPQGTVWPGRICLCAMAIGGGSTAAWVAGSAITALGTVFAALSLATAPVTIGLAIATLSAVCTCISVLGVAGHPRDLLGLLVGVLVFGLMGWSRRQAREAADQNRLLLEQNRVIRAERDRAAALAERGRLARDIHDVLAHTLGGLVRQLDAADALLEAGEVDRASERVKASHELARSGFEDARRVVNALRAEGFDLGEELRRLAAEERASGGRAELRVDAELRRLDEQTAVAIGRAAQEACTNARKHAPGQPITLTLEDRDEGLDVTIGNPITGKLSALRDSGAGAGLLGMTERIAAVGGTVRAGRQDNLWTVRIRVPHR</sequence>
<evidence type="ECO:0000256" key="3">
    <source>
        <dbReference type="ARBA" id="ARBA00022553"/>
    </source>
</evidence>
<dbReference type="Gene3D" id="1.20.5.1930">
    <property type="match status" value="1"/>
</dbReference>
<keyword evidence="12" id="KW-1185">Reference proteome</keyword>
<feature type="transmembrane region" description="Helical" evidence="9">
    <location>
        <begin position="65"/>
        <end position="98"/>
    </location>
</feature>
<feature type="domain" description="Signal transduction histidine kinase subgroup 3 dimerisation and phosphoacceptor" evidence="10">
    <location>
        <begin position="179"/>
        <end position="244"/>
    </location>
</feature>
<dbReference type="AlphaFoldDB" id="A0A7K0D2H1"/>
<proteinExistence type="predicted"/>
<organism evidence="11 12">
    <name type="scientific">Nocardia macrotermitis</name>
    <dbReference type="NCBI Taxonomy" id="2585198"/>
    <lineage>
        <taxon>Bacteria</taxon>
        <taxon>Bacillati</taxon>
        <taxon>Actinomycetota</taxon>
        <taxon>Actinomycetes</taxon>
        <taxon>Mycobacteriales</taxon>
        <taxon>Nocardiaceae</taxon>
        <taxon>Nocardia</taxon>
    </lineage>
</organism>
<dbReference type="GO" id="GO:0000155">
    <property type="term" value="F:phosphorelay sensor kinase activity"/>
    <property type="evidence" value="ECO:0007669"/>
    <property type="project" value="InterPro"/>
</dbReference>
<feature type="transmembrane region" description="Helical" evidence="9">
    <location>
        <begin position="36"/>
        <end position="53"/>
    </location>
</feature>
<dbReference type="GO" id="GO:0005524">
    <property type="term" value="F:ATP binding"/>
    <property type="evidence" value="ECO:0007669"/>
    <property type="project" value="UniProtKB-KW"/>
</dbReference>
<accession>A0A7K0D2H1</accession>
<dbReference type="SUPFAM" id="SSF55874">
    <property type="entry name" value="ATPase domain of HSP90 chaperone/DNA topoisomerase II/histidine kinase"/>
    <property type="match status" value="1"/>
</dbReference>
<evidence type="ECO:0000256" key="5">
    <source>
        <dbReference type="ARBA" id="ARBA00022741"/>
    </source>
</evidence>
<dbReference type="PANTHER" id="PTHR24421">
    <property type="entry name" value="NITRATE/NITRITE SENSOR PROTEIN NARX-RELATED"/>
    <property type="match status" value="1"/>
</dbReference>
<reference evidence="11 12" key="1">
    <citation type="submission" date="2019-10" db="EMBL/GenBank/DDBJ databases">
        <title>Nocardia macrotermitis sp. nov. and Nocardia aurantia sp. nov., isolated from the gut of fungus growing-termite Macrotermes natalensis.</title>
        <authorList>
            <person name="Benndorf R."/>
            <person name="Schwitalla J."/>
            <person name="Martin K."/>
            <person name="De Beer W."/>
            <person name="Kaster A.-K."/>
            <person name="Vollmers J."/>
            <person name="Poulsen M."/>
            <person name="Beemelmanns C."/>
        </authorList>
    </citation>
    <scope>NUCLEOTIDE SEQUENCE [LARGE SCALE GENOMIC DNA]</scope>
    <source>
        <strain evidence="11 12">RB20</strain>
    </source>
</reference>
<keyword evidence="9" id="KW-0812">Transmembrane</keyword>
<evidence type="ECO:0000256" key="4">
    <source>
        <dbReference type="ARBA" id="ARBA00022679"/>
    </source>
</evidence>
<dbReference type="Gene3D" id="3.30.565.10">
    <property type="entry name" value="Histidine kinase-like ATPase, C-terminal domain"/>
    <property type="match status" value="1"/>
</dbReference>
<dbReference type="CDD" id="cd16917">
    <property type="entry name" value="HATPase_UhpB-NarQ-NarX-like"/>
    <property type="match status" value="1"/>
</dbReference>
<dbReference type="OrthoDB" id="227596at2"/>
<dbReference type="EMBL" id="WEGK01000005">
    <property type="protein sequence ID" value="MQY19907.1"/>
    <property type="molecule type" value="Genomic_DNA"/>
</dbReference>
<keyword evidence="3" id="KW-0597">Phosphoprotein</keyword>
<evidence type="ECO:0000313" key="12">
    <source>
        <dbReference type="Proteomes" id="UP000438448"/>
    </source>
</evidence>
<feature type="transmembrane region" description="Helical" evidence="9">
    <location>
        <begin position="130"/>
        <end position="146"/>
    </location>
</feature>
<evidence type="ECO:0000256" key="2">
    <source>
        <dbReference type="ARBA" id="ARBA00012438"/>
    </source>
</evidence>
<evidence type="ECO:0000256" key="7">
    <source>
        <dbReference type="ARBA" id="ARBA00022840"/>
    </source>
</evidence>
<dbReference type="GO" id="GO:0046983">
    <property type="term" value="F:protein dimerization activity"/>
    <property type="evidence" value="ECO:0007669"/>
    <property type="project" value="InterPro"/>
</dbReference>
<evidence type="ECO:0000256" key="9">
    <source>
        <dbReference type="SAM" id="Phobius"/>
    </source>
</evidence>
<evidence type="ECO:0000256" key="6">
    <source>
        <dbReference type="ARBA" id="ARBA00022777"/>
    </source>
</evidence>
<dbReference type="GO" id="GO:0016020">
    <property type="term" value="C:membrane"/>
    <property type="evidence" value="ECO:0007669"/>
    <property type="project" value="InterPro"/>
</dbReference>
<evidence type="ECO:0000259" key="10">
    <source>
        <dbReference type="Pfam" id="PF07730"/>
    </source>
</evidence>
<keyword evidence="4" id="KW-0808">Transferase</keyword>
<keyword evidence="8" id="KW-0902">Two-component regulatory system</keyword>
<dbReference type="PANTHER" id="PTHR24421:SF10">
    <property type="entry name" value="NITRATE_NITRITE SENSOR PROTEIN NARQ"/>
    <property type="match status" value="1"/>
</dbReference>
<dbReference type="InterPro" id="IPR050482">
    <property type="entry name" value="Sensor_HK_TwoCompSys"/>
</dbReference>
<gene>
    <name evidence="11" type="ORF">NRB20_30020</name>
</gene>
<protein>
    <recommendedName>
        <fullName evidence="2">histidine kinase</fullName>
        <ecNumber evidence="2">2.7.13.3</ecNumber>
    </recommendedName>
</protein>
<keyword evidence="9" id="KW-1133">Transmembrane helix</keyword>
<dbReference type="Proteomes" id="UP000438448">
    <property type="component" value="Unassembled WGS sequence"/>
</dbReference>
<comment type="catalytic activity">
    <reaction evidence="1">
        <text>ATP + protein L-histidine = ADP + protein N-phospho-L-histidine.</text>
        <dbReference type="EC" id="2.7.13.3"/>
    </reaction>
</comment>
<keyword evidence="9" id="KW-0472">Membrane</keyword>
<evidence type="ECO:0000256" key="1">
    <source>
        <dbReference type="ARBA" id="ARBA00000085"/>
    </source>
</evidence>
<name>A0A7K0D2H1_9NOCA</name>
<dbReference type="InterPro" id="IPR011712">
    <property type="entry name" value="Sig_transdc_His_kin_sub3_dim/P"/>
</dbReference>
<keyword evidence="5" id="KW-0547">Nucleotide-binding</keyword>